<gene>
    <name evidence="8" type="primary">CLB2</name>
    <name evidence="8" type="ORF">OC846_002692</name>
</gene>
<keyword evidence="9" id="KW-1185">Reference proteome</keyword>
<evidence type="ECO:0000313" key="9">
    <source>
        <dbReference type="Proteomes" id="UP001176517"/>
    </source>
</evidence>
<feature type="compositionally biased region" description="Acidic residues" evidence="5">
    <location>
        <begin position="568"/>
        <end position="580"/>
    </location>
</feature>
<dbReference type="AlphaFoldDB" id="A0AAN6GQB2"/>
<dbReference type="Gene3D" id="1.10.472.10">
    <property type="entry name" value="Cyclin-like"/>
    <property type="match status" value="2"/>
</dbReference>
<feature type="compositionally biased region" description="Acidic residues" evidence="5">
    <location>
        <begin position="534"/>
        <end position="546"/>
    </location>
</feature>
<evidence type="ECO:0000256" key="5">
    <source>
        <dbReference type="SAM" id="MobiDB-lite"/>
    </source>
</evidence>
<evidence type="ECO:0000313" key="8">
    <source>
        <dbReference type="EMBL" id="KAK0552969.1"/>
    </source>
</evidence>
<dbReference type="PROSITE" id="PS00292">
    <property type="entry name" value="CYCLINS"/>
    <property type="match status" value="1"/>
</dbReference>
<proteinExistence type="inferred from homology"/>
<evidence type="ECO:0000259" key="7">
    <source>
        <dbReference type="SMART" id="SM01332"/>
    </source>
</evidence>
<dbReference type="CDD" id="cd20512">
    <property type="entry name" value="CYCLIN_CLBs_yeast_rpt2"/>
    <property type="match status" value="1"/>
</dbReference>
<dbReference type="InterPro" id="IPR036915">
    <property type="entry name" value="Cyclin-like_sf"/>
</dbReference>
<feature type="region of interest" description="Disordered" evidence="5">
    <location>
        <begin position="517"/>
        <end position="580"/>
    </location>
</feature>
<feature type="compositionally biased region" description="Low complexity" evidence="5">
    <location>
        <begin position="1"/>
        <end position="22"/>
    </location>
</feature>
<evidence type="ECO:0000256" key="3">
    <source>
        <dbReference type="ARBA" id="ARBA00023306"/>
    </source>
</evidence>
<dbReference type="Proteomes" id="UP001176517">
    <property type="component" value="Unassembled WGS sequence"/>
</dbReference>
<dbReference type="InterPro" id="IPR013763">
    <property type="entry name" value="Cyclin-like_dom"/>
</dbReference>
<dbReference type="SMART" id="SM01332">
    <property type="entry name" value="Cyclin_C"/>
    <property type="match status" value="1"/>
</dbReference>
<reference evidence="8" key="1">
    <citation type="journal article" date="2023" name="PhytoFront">
        <title>Draft Genome Resources of Seven Strains of Tilletia horrida, Causal Agent of Kernel Smut of Rice.</title>
        <authorList>
            <person name="Khanal S."/>
            <person name="Antony Babu S."/>
            <person name="Zhou X.G."/>
        </authorList>
    </citation>
    <scope>NUCLEOTIDE SEQUENCE</scope>
    <source>
        <strain evidence="8">TX6</strain>
    </source>
</reference>
<feature type="compositionally biased region" description="Polar residues" evidence="5">
    <location>
        <begin position="133"/>
        <end position="151"/>
    </location>
</feature>
<dbReference type="InterPro" id="IPR048258">
    <property type="entry name" value="Cyclins_cyclin-box"/>
</dbReference>
<feature type="domain" description="Cyclin-like" evidence="6">
    <location>
        <begin position="274"/>
        <end position="358"/>
    </location>
</feature>
<dbReference type="SUPFAM" id="SSF47954">
    <property type="entry name" value="Cyclin-like"/>
    <property type="match status" value="2"/>
</dbReference>
<dbReference type="PANTHER" id="PTHR10177">
    <property type="entry name" value="CYCLINS"/>
    <property type="match status" value="1"/>
</dbReference>
<keyword evidence="1" id="KW-0132">Cell division</keyword>
<comment type="caution">
    <text evidence="8">The sequence shown here is derived from an EMBL/GenBank/DDBJ whole genome shotgun (WGS) entry which is preliminary data.</text>
</comment>
<dbReference type="InterPro" id="IPR004367">
    <property type="entry name" value="Cyclin_C-dom"/>
</dbReference>
<evidence type="ECO:0000259" key="6">
    <source>
        <dbReference type="SMART" id="SM00385"/>
    </source>
</evidence>
<feature type="compositionally biased region" description="Low complexity" evidence="5">
    <location>
        <begin position="34"/>
        <end position="56"/>
    </location>
</feature>
<accession>A0AAN6GQB2</accession>
<name>A0AAN6GQB2_9BASI</name>
<dbReference type="GO" id="GO:0051301">
    <property type="term" value="P:cell division"/>
    <property type="evidence" value="ECO:0007669"/>
    <property type="project" value="UniProtKB-KW"/>
</dbReference>
<evidence type="ECO:0000256" key="2">
    <source>
        <dbReference type="ARBA" id="ARBA00023127"/>
    </source>
</evidence>
<organism evidence="8 9">
    <name type="scientific">Tilletia horrida</name>
    <dbReference type="NCBI Taxonomy" id="155126"/>
    <lineage>
        <taxon>Eukaryota</taxon>
        <taxon>Fungi</taxon>
        <taxon>Dikarya</taxon>
        <taxon>Basidiomycota</taxon>
        <taxon>Ustilaginomycotina</taxon>
        <taxon>Exobasidiomycetes</taxon>
        <taxon>Tilletiales</taxon>
        <taxon>Tilletiaceae</taxon>
        <taxon>Tilletia</taxon>
    </lineage>
</organism>
<feature type="domain" description="Cyclin-like" evidence="6">
    <location>
        <begin position="371"/>
        <end position="452"/>
    </location>
</feature>
<feature type="region of interest" description="Disordered" evidence="5">
    <location>
        <begin position="1"/>
        <end position="207"/>
    </location>
</feature>
<evidence type="ECO:0000256" key="1">
    <source>
        <dbReference type="ARBA" id="ARBA00022618"/>
    </source>
</evidence>
<keyword evidence="3" id="KW-0131">Cell cycle</keyword>
<dbReference type="EMBL" id="JAPDMZ010000056">
    <property type="protein sequence ID" value="KAK0552969.1"/>
    <property type="molecule type" value="Genomic_DNA"/>
</dbReference>
<evidence type="ECO:0000256" key="4">
    <source>
        <dbReference type="RuleBase" id="RU000383"/>
    </source>
</evidence>
<dbReference type="InterPro" id="IPR006671">
    <property type="entry name" value="Cyclin_N"/>
</dbReference>
<keyword evidence="2 4" id="KW-0195">Cyclin</keyword>
<feature type="domain" description="Cyclin C-terminal" evidence="7">
    <location>
        <begin position="367"/>
        <end position="481"/>
    </location>
</feature>
<dbReference type="FunFam" id="1.10.472.10:FF:000001">
    <property type="entry name" value="G2/mitotic-specific cyclin"/>
    <property type="match status" value="1"/>
</dbReference>
<comment type="similarity">
    <text evidence="4">Belongs to the cyclin family.</text>
</comment>
<dbReference type="Pfam" id="PF00134">
    <property type="entry name" value="Cyclin_N"/>
    <property type="match status" value="1"/>
</dbReference>
<feature type="compositionally biased region" description="Low complexity" evidence="5">
    <location>
        <begin position="102"/>
        <end position="121"/>
    </location>
</feature>
<feature type="compositionally biased region" description="Low complexity" evidence="5">
    <location>
        <begin position="518"/>
        <end position="531"/>
    </location>
</feature>
<sequence length="580" mass="63890">MAPSTAASRASARTRTAALSTANSKEENGTKGLTTRSRSQSSVSGTSTSASAAAAAARRRTALGDRTNAARSAAAAAAAAAAADGKGSKTAIVGKDGKVIPTTTTSRSLHSRSNSSSSTTSIPARRLAVPANRSISTASSSRTLVNSTASNVLAGKVRSHSRATKDDPLSEIQDAQVRGPKRLKTESKASSIVGASRSSKAVPAKVEAEPTELPKDYGWENLDDEDINDPLMVAEYHDEIFTYLKELEMKTLASPDYMSMQRDINWNLRGVLADWMIDIHSKFRLLPETLYLSFNLLDRFLSKRTIYMTKLQLVGITAMFIASKYEECLCPAISNFIYVCDSGYTEEEILRAERYMLRVLDYDLSYPNPIHFLRRISKADGYDTQTRTVAKFFMEISGVDHRLLYAQPSLIAAAAFWAARLVLERGPWTPTFVHYSSYTVAELLSTAEFMLDYVCRPVEHEQFQKKYASKKFMRASSYVRDYMSRHFPHAIVHPDDAKEQDWNVLQIDLFAREDIARPAPATPSASTPASSHEADDDLGSDQDAGDEQAGRIDGDDDDDEHDVARDMNEDDDEEISDGDF</sequence>
<dbReference type="Pfam" id="PF02984">
    <property type="entry name" value="Cyclin_C"/>
    <property type="match status" value="1"/>
</dbReference>
<protein>
    <submittedName>
        <fullName evidence="8">G2/mitotic-specific cyclin</fullName>
    </submittedName>
</protein>
<dbReference type="InterPro" id="IPR039361">
    <property type="entry name" value="Cyclin"/>
</dbReference>
<dbReference type="SMART" id="SM00385">
    <property type="entry name" value="CYCLIN"/>
    <property type="match status" value="2"/>
</dbReference>
<feature type="compositionally biased region" description="Low complexity" evidence="5">
    <location>
        <begin position="69"/>
        <end position="83"/>
    </location>
</feature>